<dbReference type="PROSITE" id="PS50234">
    <property type="entry name" value="VWFA"/>
    <property type="match status" value="1"/>
</dbReference>
<sequence length="220" mass="23936">METNAPIGTPVIPRYFHQLGILVLDGSGSMTDKAAMNSTKAKEVNSGVVELFNRLNVSRVKQNFSFACIKFDESATVTLPPTSFDFNRLMCEDYDPIVGKGGGTQIFEALNEAKKLAENFLNSNPIDGVPHKVLILLMSDGMCFQPQTTISVASNLKSNPKINIACAYFGTVGETAIDAQKVLKEVSTDPSTFYTTVYDGEALRAFFERSISQSAGIKID</sequence>
<evidence type="ECO:0000313" key="2">
    <source>
        <dbReference type="EMBL" id="XBO47119.1"/>
    </source>
</evidence>
<protein>
    <submittedName>
        <fullName evidence="2">VWA domain-containing protein</fullName>
    </submittedName>
</protein>
<dbReference type="Pfam" id="PF00092">
    <property type="entry name" value="VWA"/>
    <property type="match status" value="1"/>
</dbReference>
<evidence type="ECO:0000259" key="1">
    <source>
        <dbReference type="PROSITE" id="PS50234"/>
    </source>
</evidence>
<gene>
    <name evidence="2" type="ORF">ABEG20_17680</name>
</gene>
<accession>A0AAU7K490</accession>
<dbReference type="EMBL" id="CP157485">
    <property type="protein sequence ID" value="XBO47119.1"/>
    <property type="molecule type" value="Genomic_DNA"/>
</dbReference>
<dbReference type="InterPro" id="IPR036465">
    <property type="entry name" value="vWFA_dom_sf"/>
</dbReference>
<dbReference type="Gene3D" id="3.40.50.410">
    <property type="entry name" value="von Willebrand factor, type A domain"/>
    <property type="match status" value="1"/>
</dbReference>
<dbReference type="AlphaFoldDB" id="A0AAU7K490"/>
<reference evidence="2" key="1">
    <citation type="submission" date="2024-05" db="EMBL/GenBank/DDBJ databases">
        <authorList>
            <person name="Kim S."/>
            <person name="Heo J."/>
            <person name="Choi H."/>
            <person name="Choi Y."/>
            <person name="Kwon S.-W."/>
            <person name="Kim Y."/>
        </authorList>
    </citation>
    <scope>NUCLEOTIDE SEQUENCE</scope>
    <source>
        <strain evidence="2">KACC 23697</strain>
    </source>
</reference>
<feature type="domain" description="VWFA" evidence="1">
    <location>
        <begin position="21"/>
        <end position="211"/>
    </location>
</feature>
<name>A0AAU7K490_9SPHI</name>
<organism evidence="2">
    <name type="scientific">Pedobacter sp. KACC 23697</name>
    <dbReference type="NCBI Taxonomy" id="3149230"/>
    <lineage>
        <taxon>Bacteria</taxon>
        <taxon>Pseudomonadati</taxon>
        <taxon>Bacteroidota</taxon>
        <taxon>Sphingobacteriia</taxon>
        <taxon>Sphingobacteriales</taxon>
        <taxon>Sphingobacteriaceae</taxon>
        <taxon>Pedobacter</taxon>
    </lineage>
</organism>
<dbReference type="RefSeq" id="WP_406824583.1">
    <property type="nucleotide sequence ID" value="NZ_CP157485.1"/>
</dbReference>
<dbReference type="SUPFAM" id="SSF53300">
    <property type="entry name" value="vWA-like"/>
    <property type="match status" value="1"/>
</dbReference>
<proteinExistence type="predicted"/>
<dbReference type="InterPro" id="IPR002035">
    <property type="entry name" value="VWF_A"/>
</dbReference>